<dbReference type="InterPro" id="IPR018584">
    <property type="entry name" value="GT87"/>
</dbReference>
<feature type="transmembrane region" description="Helical" evidence="8">
    <location>
        <begin position="142"/>
        <end position="172"/>
    </location>
</feature>
<keyword evidence="9" id="KW-0328">Glycosyltransferase</keyword>
<keyword evidence="10" id="KW-1185">Reference proteome</keyword>
<keyword evidence="5 8" id="KW-1133">Transmembrane helix</keyword>
<gene>
    <name evidence="9" type="ORF">ACFSC0_01255</name>
</gene>
<dbReference type="EC" id="2.4.-.-" evidence="9"/>
<feature type="transmembrane region" description="Helical" evidence="8">
    <location>
        <begin position="210"/>
        <end position="228"/>
    </location>
</feature>
<comment type="similarity">
    <text evidence="7">Belongs to the glycosyltransferase 87 family.</text>
</comment>
<feature type="transmembrane region" description="Helical" evidence="8">
    <location>
        <begin position="273"/>
        <end position="293"/>
    </location>
</feature>
<protein>
    <submittedName>
        <fullName evidence="9">Glycosyltransferase family 87 protein</fullName>
        <ecNumber evidence="9">2.4.-.-</ecNumber>
    </submittedName>
</protein>
<evidence type="ECO:0000256" key="4">
    <source>
        <dbReference type="ARBA" id="ARBA00022692"/>
    </source>
</evidence>
<reference evidence="10" key="1">
    <citation type="journal article" date="2019" name="Int. J. Syst. Evol. Microbiol.">
        <title>The Global Catalogue of Microorganisms (GCM) 10K type strain sequencing project: providing services to taxonomists for standard genome sequencing and annotation.</title>
        <authorList>
            <consortium name="The Broad Institute Genomics Platform"/>
            <consortium name="The Broad Institute Genome Sequencing Center for Infectious Disease"/>
            <person name="Wu L."/>
            <person name="Ma J."/>
        </authorList>
    </citation>
    <scope>NUCLEOTIDE SEQUENCE [LARGE SCALE GENOMIC DNA]</scope>
    <source>
        <strain evidence="10">DFY28</strain>
    </source>
</reference>
<keyword evidence="6 8" id="KW-0472">Membrane</keyword>
<evidence type="ECO:0000256" key="8">
    <source>
        <dbReference type="SAM" id="Phobius"/>
    </source>
</evidence>
<dbReference type="RefSeq" id="WP_377281161.1">
    <property type="nucleotide sequence ID" value="NZ_JBHRSI010000003.1"/>
</dbReference>
<sequence>MGLSDLDRLIEPSRVRNYALMLLAGYLLLIVVLALAAEGGLDPAGKPLGADFIAFYSAADLALQGRAAEAYDFAALFAAHERAVPGTQHLFAWYYPPPFQLIVAPLARLPYLAALGLWVGVGLGLFLALVRRLTDHPWAPLLALAFPATLLNVLHGQNGFLNAALLGFGLLLLDRRPWVAGALLGLLVYKPHLGVLLPLLLAAQGRWRSFAAAAASALGLCAASWAMLGPEVWAAFLDNFGKLGAVIDGKLLPQAKIPTLFVAARELGAPSGLAYALHGGLALALAGLTVLAWRRPGPQRLKVALAVPAILSVSPYAFDYDLVLLAIPIALLAEHARRDELPAGAKAALVLAYFTPVAFSGLAQLTHVQLMPLGVLALYAAAWASLRRAAAAQAPLRSGNRVEQAPA</sequence>
<feature type="transmembrane region" description="Helical" evidence="8">
    <location>
        <begin position="109"/>
        <end position="130"/>
    </location>
</feature>
<dbReference type="Pfam" id="PF09594">
    <property type="entry name" value="GT87"/>
    <property type="match status" value="1"/>
</dbReference>
<dbReference type="EMBL" id="JBHUEY010000001">
    <property type="protein sequence ID" value="MFD1782008.1"/>
    <property type="molecule type" value="Genomic_DNA"/>
</dbReference>
<evidence type="ECO:0000256" key="2">
    <source>
        <dbReference type="ARBA" id="ARBA00022475"/>
    </source>
</evidence>
<evidence type="ECO:0000256" key="5">
    <source>
        <dbReference type="ARBA" id="ARBA00022989"/>
    </source>
</evidence>
<evidence type="ECO:0000256" key="3">
    <source>
        <dbReference type="ARBA" id="ARBA00022679"/>
    </source>
</evidence>
<evidence type="ECO:0000313" key="10">
    <source>
        <dbReference type="Proteomes" id="UP001597237"/>
    </source>
</evidence>
<evidence type="ECO:0000313" key="9">
    <source>
        <dbReference type="EMBL" id="MFD1782008.1"/>
    </source>
</evidence>
<comment type="subcellular location">
    <subcellularLocation>
        <location evidence="1">Cell membrane</location>
        <topology evidence="1">Multi-pass membrane protein</topology>
    </subcellularLocation>
</comment>
<feature type="transmembrane region" description="Helical" evidence="8">
    <location>
        <begin position="178"/>
        <end position="203"/>
    </location>
</feature>
<keyword evidence="4 8" id="KW-0812">Transmembrane</keyword>
<evidence type="ECO:0000256" key="7">
    <source>
        <dbReference type="ARBA" id="ARBA00024033"/>
    </source>
</evidence>
<keyword evidence="2" id="KW-1003">Cell membrane</keyword>
<evidence type="ECO:0000256" key="6">
    <source>
        <dbReference type="ARBA" id="ARBA00023136"/>
    </source>
</evidence>
<keyword evidence="3 9" id="KW-0808">Transferase</keyword>
<comment type="caution">
    <text evidence="9">The sequence shown here is derived from an EMBL/GenBank/DDBJ whole genome shotgun (WGS) entry which is preliminary data.</text>
</comment>
<feature type="transmembrane region" description="Helical" evidence="8">
    <location>
        <begin position="18"/>
        <end position="37"/>
    </location>
</feature>
<dbReference type="Proteomes" id="UP001597237">
    <property type="component" value="Unassembled WGS sequence"/>
</dbReference>
<name>A0ABW4MWU9_9CAUL</name>
<proteinExistence type="inferred from homology"/>
<organism evidence="9 10">
    <name type="scientific">Phenylobacterium terrae</name>
    <dbReference type="NCBI Taxonomy" id="2665495"/>
    <lineage>
        <taxon>Bacteria</taxon>
        <taxon>Pseudomonadati</taxon>
        <taxon>Pseudomonadota</taxon>
        <taxon>Alphaproteobacteria</taxon>
        <taxon>Caulobacterales</taxon>
        <taxon>Caulobacteraceae</taxon>
        <taxon>Phenylobacterium</taxon>
    </lineage>
</organism>
<accession>A0ABW4MWU9</accession>
<evidence type="ECO:0000256" key="1">
    <source>
        <dbReference type="ARBA" id="ARBA00004651"/>
    </source>
</evidence>
<dbReference type="GO" id="GO:0016757">
    <property type="term" value="F:glycosyltransferase activity"/>
    <property type="evidence" value="ECO:0007669"/>
    <property type="project" value="UniProtKB-KW"/>
</dbReference>